<proteinExistence type="predicted"/>
<evidence type="ECO:0000313" key="4">
    <source>
        <dbReference type="EMBL" id="KAF2129752.1"/>
    </source>
</evidence>
<dbReference type="InterPro" id="IPR051609">
    <property type="entry name" value="NmrA/Isoflavone_reductase-like"/>
</dbReference>
<accession>A0A6A6ACX2</accession>
<keyword evidence="5" id="KW-1185">Reference proteome</keyword>
<dbReference type="OrthoDB" id="419598at2759"/>
<dbReference type="PANTHER" id="PTHR47706:SF11">
    <property type="entry name" value="ISOFLAVONE REDUCTASE FAMILY PROTEIN (AFU_ORTHOLOGUE AFUA_1G12510)"/>
    <property type="match status" value="1"/>
</dbReference>
<dbReference type="PANTHER" id="PTHR47706">
    <property type="entry name" value="NMRA-LIKE FAMILY PROTEIN"/>
    <property type="match status" value="1"/>
</dbReference>
<dbReference type="GO" id="GO:0016491">
    <property type="term" value="F:oxidoreductase activity"/>
    <property type="evidence" value="ECO:0007669"/>
    <property type="project" value="UniProtKB-KW"/>
</dbReference>
<reference evidence="4" key="1">
    <citation type="journal article" date="2020" name="Stud. Mycol.">
        <title>101 Dothideomycetes genomes: a test case for predicting lifestyles and emergence of pathogens.</title>
        <authorList>
            <person name="Haridas S."/>
            <person name="Albert R."/>
            <person name="Binder M."/>
            <person name="Bloem J."/>
            <person name="Labutti K."/>
            <person name="Salamov A."/>
            <person name="Andreopoulos B."/>
            <person name="Baker S."/>
            <person name="Barry K."/>
            <person name="Bills G."/>
            <person name="Bluhm B."/>
            <person name="Cannon C."/>
            <person name="Castanera R."/>
            <person name="Culley D."/>
            <person name="Daum C."/>
            <person name="Ezra D."/>
            <person name="Gonzalez J."/>
            <person name="Henrissat B."/>
            <person name="Kuo A."/>
            <person name="Liang C."/>
            <person name="Lipzen A."/>
            <person name="Lutzoni F."/>
            <person name="Magnuson J."/>
            <person name="Mondo S."/>
            <person name="Nolan M."/>
            <person name="Ohm R."/>
            <person name="Pangilinan J."/>
            <person name="Park H.-J."/>
            <person name="Ramirez L."/>
            <person name="Alfaro M."/>
            <person name="Sun H."/>
            <person name="Tritt A."/>
            <person name="Yoshinaga Y."/>
            <person name="Zwiers L.-H."/>
            <person name="Turgeon B."/>
            <person name="Goodwin S."/>
            <person name="Spatafora J."/>
            <person name="Crous P."/>
            <person name="Grigoriev I."/>
        </authorList>
    </citation>
    <scope>NUCLEOTIDE SEQUENCE</scope>
    <source>
        <strain evidence="4">CBS 119687</strain>
    </source>
</reference>
<dbReference type="Proteomes" id="UP000799771">
    <property type="component" value="Unassembled WGS sequence"/>
</dbReference>
<feature type="domain" description="NmrA-like" evidence="3">
    <location>
        <begin position="9"/>
        <end position="258"/>
    </location>
</feature>
<dbReference type="EMBL" id="ML977505">
    <property type="protein sequence ID" value="KAF2129752.1"/>
    <property type="molecule type" value="Genomic_DNA"/>
</dbReference>
<dbReference type="AlphaFoldDB" id="A0A6A6ACX2"/>
<keyword evidence="1" id="KW-0521">NADP</keyword>
<organism evidence="4 5">
    <name type="scientific">Dothidotthia symphoricarpi CBS 119687</name>
    <dbReference type="NCBI Taxonomy" id="1392245"/>
    <lineage>
        <taxon>Eukaryota</taxon>
        <taxon>Fungi</taxon>
        <taxon>Dikarya</taxon>
        <taxon>Ascomycota</taxon>
        <taxon>Pezizomycotina</taxon>
        <taxon>Dothideomycetes</taxon>
        <taxon>Pleosporomycetidae</taxon>
        <taxon>Pleosporales</taxon>
        <taxon>Dothidotthiaceae</taxon>
        <taxon>Dothidotthia</taxon>
    </lineage>
</organism>
<name>A0A6A6ACX2_9PLEO</name>
<evidence type="ECO:0000256" key="1">
    <source>
        <dbReference type="ARBA" id="ARBA00022857"/>
    </source>
</evidence>
<gene>
    <name evidence="4" type="ORF">P153DRAFT_366263</name>
</gene>
<dbReference type="Pfam" id="PF05368">
    <property type="entry name" value="NmrA"/>
    <property type="match status" value="1"/>
</dbReference>
<sequence length="316" mass="35130">MTNDTMTPRKVLVFGATGVIGKYILGELYNARSSFEKIGLFTSAATAKNKSEELSSWKEKGVNVIIGDVDSEDNVNMAYNDYDTIISALGRNAILAQIPLLRLASASPTIHSFFPSEYGTDIEYAPTSATEKPHQLKLEVRRFVRENIQDLKVTYLVTGPYSDLYFGTSPDARVGTFDVQGKRATLLGTGQEKVSFTTMRDVGRLVVAALKTPTTDAERILKVNSFTTSPAHVLSEFERQTSSQWDVTYTPLEELKKLEEDAWKEDAGLKTVFTLRRIWTEGGTLYQSRDNESIGLREGDMETLESQIAKVIGKRG</sequence>
<evidence type="ECO:0000256" key="2">
    <source>
        <dbReference type="ARBA" id="ARBA00023002"/>
    </source>
</evidence>
<protein>
    <submittedName>
        <fullName evidence="4">NAD(P)-binding protein</fullName>
    </submittedName>
</protein>
<dbReference type="InterPro" id="IPR036291">
    <property type="entry name" value="NAD(P)-bd_dom_sf"/>
</dbReference>
<evidence type="ECO:0000313" key="5">
    <source>
        <dbReference type="Proteomes" id="UP000799771"/>
    </source>
</evidence>
<dbReference type="RefSeq" id="XP_033524139.1">
    <property type="nucleotide sequence ID" value="XM_033668013.1"/>
</dbReference>
<dbReference type="SUPFAM" id="SSF51735">
    <property type="entry name" value="NAD(P)-binding Rossmann-fold domains"/>
    <property type="match status" value="1"/>
</dbReference>
<dbReference type="GeneID" id="54408445"/>
<keyword evidence="2" id="KW-0560">Oxidoreductase</keyword>
<dbReference type="Gene3D" id="3.90.25.10">
    <property type="entry name" value="UDP-galactose 4-epimerase, domain 1"/>
    <property type="match status" value="1"/>
</dbReference>
<dbReference type="InterPro" id="IPR008030">
    <property type="entry name" value="NmrA-like"/>
</dbReference>
<evidence type="ECO:0000259" key="3">
    <source>
        <dbReference type="Pfam" id="PF05368"/>
    </source>
</evidence>
<dbReference type="Gene3D" id="3.40.50.720">
    <property type="entry name" value="NAD(P)-binding Rossmann-like Domain"/>
    <property type="match status" value="1"/>
</dbReference>